<dbReference type="Proteomes" id="UP000095447">
    <property type="component" value="Unassembled WGS sequence"/>
</dbReference>
<sequence>MNNTIFDDVFRTMIEKIPQLAIPLINEVFQTSYSEDVEIIQLQNEHHQENGEIITDSCLRIGKKLYHIECQSVDDYTMAIRMIEYDFAIALDSARKYGRRYRMEFPKSCVLYLRSGKNTPDFLEVEVVFPDGKIQVYRIPTVKLDEYTKDKIFEKNLLMFLPFYIMRYEKEIHKINQDPEKLQSLLDEYEDIRATLEKELTETGRAELYTNLNKLITKISDYICRDEDMVRERLGETMGGKVLELESERLKAIGESIGEARGKAIGESIGEARGKVIGESIGEARGKVIGELQGETRLGVLINRLILDGRSAEVQGAATDAEKRKELYKEYNM</sequence>
<name>A0A174ERE0_9FIRM</name>
<dbReference type="RefSeq" id="WP_055054038.1">
    <property type="nucleotide sequence ID" value="NZ_CYZA01000020.1"/>
</dbReference>
<proteinExistence type="predicted"/>
<gene>
    <name evidence="1" type="ORF">ERS852395_02933</name>
</gene>
<organism evidence="1 2">
    <name type="scientific">Blautia obeum</name>
    <dbReference type="NCBI Taxonomy" id="40520"/>
    <lineage>
        <taxon>Bacteria</taxon>
        <taxon>Bacillati</taxon>
        <taxon>Bacillota</taxon>
        <taxon>Clostridia</taxon>
        <taxon>Lachnospirales</taxon>
        <taxon>Lachnospiraceae</taxon>
        <taxon>Blautia</taxon>
    </lineage>
</organism>
<accession>A0A174ERE0</accession>
<dbReference type="AlphaFoldDB" id="A0A174ERE0"/>
<dbReference type="EMBL" id="CYZA01000020">
    <property type="protein sequence ID" value="CUO40344.1"/>
    <property type="molecule type" value="Genomic_DNA"/>
</dbReference>
<reference evidence="1 2" key="1">
    <citation type="submission" date="2015-09" db="EMBL/GenBank/DDBJ databases">
        <authorList>
            <consortium name="Pathogen Informatics"/>
        </authorList>
    </citation>
    <scope>NUCLEOTIDE SEQUENCE [LARGE SCALE GENOMIC DNA]</scope>
    <source>
        <strain evidence="1 2">2789STDY5608838</strain>
    </source>
</reference>
<evidence type="ECO:0000313" key="2">
    <source>
        <dbReference type="Proteomes" id="UP000095447"/>
    </source>
</evidence>
<evidence type="ECO:0000313" key="1">
    <source>
        <dbReference type="EMBL" id="CUO40344.1"/>
    </source>
</evidence>
<protein>
    <recommendedName>
        <fullName evidence="3">Flagellar assembly protein H</fullName>
    </recommendedName>
</protein>
<evidence type="ECO:0008006" key="3">
    <source>
        <dbReference type="Google" id="ProtNLM"/>
    </source>
</evidence>